<dbReference type="PANTHER" id="PTHR46232">
    <property type="entry name" value="SMARCE1 REGULATOR OF CHROMATIN"/>
    <property type="match status" value="1"/>
</dbReference>
<feature type="compositionally biased region" description="Basic and acidic residues" evidence="3">
    <location>
        <begin position="562"/>
        <end position="579"/>
    </location>
</feature>
<dbReference type="GO" id="GO:0031492">
    <property type="term" value="F:nucleosomal DNA binding"/>
    <property type="evidence" value="ECO:0007669"/>
    <property type="project" value="TreeGrafter"/>
</dbReference>
<dbReference type="Gene3D" id="1.10.30.10">
    <property type="entry name" value="High mobility group box domain"/>
    <property type="match status" value="1"/>
</dbReference>
<feature type="domain" description="HMG box" evidence="4">
    <location>
        <begin position="141"/>
        <end position="209"/>
    </location>
</feature>
<feature type="DNA-binding region" description="HMG box" evidence="1">
    <location>
        <begin position="141"/>
        <end position="209"/>
    </location>
</feature>
<dbReference type="InterPro" id="IPR036910">
    <property type="entry name" value="HMG_box_dom_sf"/>
</dbReference>
<keyword evidence="1" id="KW-0238">DNA-binding</keyword>
<evidence type="ECO:0000313" key="5">
    <source>
        <dbReference type="EMBL" id="PCG72017.1"/>
    </source>
</evidence>
<gene>
    <name evidence="5" type="ORF">B5V51_1248</name>
</gene>
<protein>
    <recommendedName>
        <fullName evidence="4">HMG box domain-containing protein</fullName>
    </recommendedName>
</protein>
<feature type="compositionally biased region" description="Basic and acidic residues" evidence="3">
    <location>
        <begin position="457"/>
        <end position="473"/>
    </location>
</feature>
<name>A0A2A4JIX5_HELVI</name>
<feature type="compositionally biased region" description="Low complexity" evidence="3">
    <location>
        <begin position="71"/>
        <end position="100"/>
    </location>
</feature>
<feature type="coiled-coil region" evidence="2">
    <location>
        <begin position="304"/>
        <end position="338"/>
    </location>
</feature>
<feature type="region of interest" description="Disordered" evidence="3">
    <location>
        <begin position="374"/>
        <end position="533"/>
    </location>
</feature>
<dbReference type="Pfam" id="PF00505">
    <property type="entry name" value="HMG_box"/>
    <property type="match status" value="1"/>
</dbReference>
<keyword evidence="1" id="KW-0539">Nucleus</keyword>
<feature type="compositionally biased region" description="Polar residues" evidence="3">
    <location>
        <begin position="399"/>
        <end position="424"/>
    </location>
</feature>
<feature type="compositionally biased region" description="Basic and acidic residues" evidence="3">
    <location>
        <begin position="434"/>
        <end position="444"/>
    </location>
</feature>
<feature type="compositionally biased region" description="Acidic residues" evidence="3">
    <location>
        <begin position="255"/>
        <end position="264"/>
    </location>
</feature>
<dbReference type="EMBL" id="NWSH01001237">
    <property type="protein sequence ID" value="PCG72017.1"/>
    <property type="molecule type" value="Genomic_DNA"/>
</dbReference>
<dbReference type="CDD" id="cd21983">
    <property type="entry name" value="HMG-box_SMARCE1"/>
    <property type="match status" value="1"/>
</dbReference>
<evidence type="ECO:0000256" key="3">
    <source>
        <dbReference type="SAM" id="MobiDB-lite"/>
    </source>
</evidence>
<feature type="compositionally biased region" description="Low complexity" evidence="3">
    <location>
        <begin position="47"/>
        <end position="59"/>
    </location>
</feature>
<organism evidence="5">
    <name type="scientific">Heliothis virescens</name>
    <name type="common">Tobacco budworm moth</name>
    <dbReference type="NCBI Taxonomy" id="7102"/>
    <lineage>
        <taxon>Eukaryota</taxon>
        <taxon>Metazoa</taxon>
        <taxon>Ecdysozoa</taxon>
        <taxon>Arthropoda</taxon>
        <taxon>Hexapoda</taxon>
        <taxon>Insecta</taxon>
        <taxon>Pterygota</taxon>
        <taxon>Neoptera</taxon>
        <taxon>Endopterygota</taxon>
        <taxon>Lepidoptera</taxon>
        <taxon>Glossata</taxon>
        <taxon>Ditrysia</taxon>
        <taxon>Noctuoidea</taxon>
        <taxon>Noctuidae</taxon>
        <taxon>Heliothinae</taxon>
        <taxon>Heliothis</taxon>
    </lineage>
</organism>
<evidence type="ECO:0000259" key="4">
    <source>
        <dbReference type="PROSITE" id="PS50118"/>
    </source>
</evidence>
<dbReference type="SMART" id="SM00398">
    <property type="entry name" value="HMG"/>
    <property type="match status" value="1"/>
</dbReference>
<dbReference type="GO" id="GO:0016514">
    <property type="term" value="C:SWI/SNF complex"/>
    <property type="evidence" value="ECO:0007669"/>
    <property type="project" value="TreeGrafter"/>
</dbReference>
<proteinExistence type="predicted"/>
<evidence type="ECO:0000256" key="2">
    <source>
        <dbReference type="SAM" id="Coils"/>
    </source>
</evidence>
<dbReference type="GO" id="GO:0045892">
    <property type="term" value="P:negative regulation of DNA-templated transcription"/>
    <property type="evidence" value="ECO:0007669"/>
    <property type="project" value="TreeGrafter"/>
</dbReference>
<dbReference type="PROSITE" id="PS50118">
    <property type="entry name" value="HMG_BOX_2"/>
    <property type="match status" value="1"/>
</dbReference>
<comment type="caution">
    <text evidence="5">The sequence shown here is derived from an EMBL/GenBank/DDBJ whole genome shotgun (WGS) entry which is preliminary data.</text>
</comment>
<feature type="compositionally biased region" description="Pro residues" evidence="3">
    <location>
        <begin position="476"/>
        <end position="523"/>
    </location>
</feature>
<evidence type="ECO:0000256" key="1">
    <source>
        <dbReference type="PROSITE-ProRule" id="PRU00267"/>
    </source>
</evidence>
<feature type="compositionally biased region" description="Polar residues" evidence="3">
    <location>
        <begin position="1"/>
        <end position="22"/>
    </location>
</feature>
<dbReference type="PANTHER" id="PTHR46232:SF1">
    <property type="entry name" value="SWI_SNF-RELATED MATRIX-ASSOCIATED ACTIN-DEPENDENT REGULATOR OF CHROMATIN SUBFAMILY E MEMBER 1"/>
    <property type="match status" value="1"/>
</dbReference>
<dbReference type="SUPFAM" id="SSF47095">
    <property type="entry name" value="HMG-box"/>
    <property type="match status" value="1"/>
</dbReference>
<dbReference type="AlphaFoldDB" id="A0A2A4JIX5"/>
<feature type="compositionally biased region" description="Gly residues" evidence="3">
    <location>
        <begin position="60"/>
        <end position="70"/>
    </location>
</feature>
<dbReference type="STRING" id="7102.A0A2A4JIX5"/>
<dbReference type="FunFam" id="1.10.30.10:FF:000048">
    <property type="entry name" value="Putative SWI/SNF-related matrix-associated actin-dependent regulator chromatin subfamily E member"/>
    <property type="match status" value="1"/>
</dbReference>
<feature type="region of interest" description="Disordered" evidence="3">
    <location>
        <begin position="554"/>
        <end position="579"/>
    </location>
</feature>
<dbReference type="GO" id="GO:0016922">
    <property type="term" value="F:nuclear receptor binding"/>
    <property type="evidence" value="ECO:0007669"/>
    <property type="project" value="TreeGrafter"/>
</dbReference>
<feature type="region of interest" description="Disordered" evidence="3">
    <location>
        <begin position="1"/>
        <end position="145"/>
    </location>
</feature>
<dbReference type="InterPro" id="IPR009071">
    <property type="entry name" value="HMG_box_dom"/>
</dbReference>
<keyword evidence="2" id="KW-0175">Coiled coil</keyword>
<sequence length="579" mass="64124">MAAPNSYKQNTSMSMPSPQSNPHYMIAGPPMSFGMMKGGMNAPPPHHNQYQYHPQYQGGPSLGHPGGYGGWPHTPQQQRFAAEGARRAASAAAGGATGQAAKDDKTSPFVSTVHSHPGFQPQKIGKGAGAGAGLPKPPKPPEKPLMPYMRYSRRVWDTVKAAHPDLKLWEIGRIIGGMWRDLPETEKASYVDEYEAEKLEYEKSLKAYHNSPAYLAYIAAKNKAVVGNLEEESSSKKGGSQKEQQQQDRRIDIQPAEDEEDQDEGLSVKHVAYARYLRNHRLINEIFSDTVVPDVRSVVTTARMQILKKQVQSLTMHQKKLEDELQQIEEKFEAKKRKFIESSEAFQEELKKHCKPAVDEDTFSRMVERAMEQMRRGVTATQQPLTALPSDRKDEPMEQDQTQIKPETNGPNLPTQVDKVSTTEVKAEGVTTELKPEVEPKKEEAEEPPAANGTEPEGERKEEKPVPKPENKEGAPPAPPAPPAHPPHMTSPPHHPMMMPPNPNAPAHPGPPHAGPPPPPVPPAGAYGGAYTPRYYGGYAGAFPYGHAYYEHYAPHHHHQPHRDLDAKPEEPQPKKEGE</sequence>
<reference evidence="5" key="1">
    <citation type="submission" date="2017-09" db="EMBL/GenBank/DDBJ databases">
        <title>Contemporary evolution of a Lepidopteran species, Heliothis virescens, in response to modern agricultural practices.</title>
        <authorList>
            <person name="Fritz M.L."/>
            <person name="Deyonke A.M."/>
            <person name="Papanicolaou A."/>
            <person name="Micinski S."/>
            <person name="Westbrook J."/>
            <person name="Gould F."/>
        </authorList>
    </citation>
    <scope>NUCLEOTIDE SEQUENCE [LARGE SCALE GENOMIC DNA]</scope>
    <source>
        <strain evidence="5">HvINT-</strain>
        <tissue evidence="5">Whole body</tissue>
    </source>
</reference>
<feature type="region of interest" description="Disordered" evidence="3">
    <location>
        <begin position="230"/>
        <end position="265"/>
    </location>
</feature>
<accession>A0A2A4JIX5</accession>